<organism evidence="1 2">
    <name type="scientific">Propylenella binzhouense</name>
    <dbReference type="NCBI Taxonomy" id="2555902"/>
    <lineage>
        <taxon>Bacteria</taxon>
        <taxon>Pseudomonadati</taxon>
        <taxon>Pseudomonadota</taxon>
        <taxon>Alphaproteobacteria</taxon>
        <taxon>Hyphomicrobiales</taxon>
        <taxon>Propylenellaceae</taxon>
        <taxon>Propylenella</taxon>
    </lineage>
</organism>
<feature type="non-terminal residue" evidence="1">
    <location>
        <position position="1"/>
    </location>
</feature>
<protein>
    <submittedName>
        <fullName evidence="1">Gene transfer agent family protein</fullName>
    </submittedName>
</protein>
<dbReference type="Proteomes" id="UP000773614">
    <property type="component" value="Unassembled WGS sequence"/>
</dbReference>
<evidence type="ECO:0000313" key="2">
    <source>
        <dbReference type="Proteomes" id="UP000773614"/>
    </source>
</evidence>
<proteinExistence type="predicted"/>
<dbReference type="AlphaFoldDB" id="A0A964WVS3"/>
<evidence type="ECO:0000313" key="1">
    <source>
        <dbReference type="EMBL" id="MYZ50344.1"/>
    </source>
</evidence>
<gene>
    <name evidence="1" type="ORF">E4O86_21780</name>
</gene>
<dbReference type="InterPro" id="IPR021791">
    <property type="entry name" value="Phage_TAC_11"/>
</dbReference>
<accession>A0A964WVS3</accession>
<comment type="caution">
    <text evidence="1">The sequence shown here is derived from an EMBL/GenBank/DDBJ whole genome shotgun (WGS) entry which is preliminary data.</text>
</comment>
<reference evidence="1" key="1">
    <citation type="submission" date="2019-03" db="EMBL/GenBank/DDBJ databases">
        <title>Afifella sp. nov., isolated from activated sludge.</title>
        <authorList>
            <person name="Li Q."/>
            <person name="Liu Y."/>
        </authorList>
    </citation>
    <scope>NUCLEOTIDE SEQUENCE</scope>
    <source>
        <strain evidence="1">L72</strain>
    </source>
</reference>
<dbReference type="EMBL" id="SPKJ01000153">
    <property type="protein sequence ID" value="MYZ50344.1"/>
    <property type="molecule type" value="Genomic_DNA"/>
</dbReference>
<name>A0A964WVS3_9HYPH</name>
<sequence length="49" mass="4675">LRGGGAAVSDDEVAAMRAEGGAAGFAAIAADLIRATFGDGGEAREAANP</sequence>
<dbReference type="Pfam" id="PF11836">
    <property type="entry name" value="Phage_TAC_11"/>
    <property type="match status" value="1"/>
</dbReference>
<keyword evidence="2" id="KW-1185">Reference proteome</keyword>